<evidence type="ECO:0000256" key="6">
    <source>
        <dbReference type="ARBA" id="ARBA00022842"/>
    </source>
</evidence>
<gene>
    <name evidence="11" type="primary">ilvC</name>
    <name evidence="15" type="ORF">AUL39_07190</name>
</gene>
<dbReference type="InterPro" id="IPR013023">
    <property type="entry name" value="KARI"/>
</dbReference>
<organism evidence="15 16">
    <name type="scientific">Tractidigestivibacter scatoligenes</name>
    <name type="common">Olsenella scatoligenes</name>
    <dbReference type="NCBI Taxonomy" id="1299998"/>
    <lineage>
        <taxon>Bacteria</taxon>
        <taxon>Bacillati</taxon>
        <taxon>Actinomycetota</taxon>
        <taxon>Coriobacteriia</taxon>
        <taxon>Coriobacteriales</taxon>
        <taxon>Atopobiaceae</taxon>
        <taxon>Tractidigestivibacter</taxon>
    </lineage>
</organism>
<comment type="pathway">
    <text evidence="2 11">Amino-acid biosynthesis; L-isoleucine biosynthesis; L-isoleucine from 2-oxobutanoate: step 2/4.</text>
</comment>
<evidence type="ECO:0000256" key="2">
    <source>
        <dbReference type="ARBA" id="ARBA00004885"/>
    </source>
</evidence>
<name>A0A100YUM4_TRASO</name>
<evidence type="ECO:0000256" key="8">
    <source>
        <dbReference type="ARBA" id="ARBA00023002"/>
    </source>
</evidence>
<keyword evidence="4 11" id="KW-0028">Amino-acid biosynthesis</keyword>
<evidence type="ECO:0000256" key="9">
    <source>
        <dbReference type="ARBA" id="ARBA00023304"/>
    </source>
</evidence>
<keyword evidence="9 11" id="KW-0100">Branched-chain amino acid biosynthesis</keyword>
<sequence>MAVTIYYEKDCDPSIIQGKKVAIIGYGSQGHAHALNLMDSGVDVRVGLREGSKSAEKAREHGLKVTDMATAAKEADVVMILTPDETQPAVYKEFIEPNLEPGNTLAFAHGFNIHYGYIKAPEGVNVIMVAPKGPGHIVRRQYTEGSGVPDLVCVETDATGDAWPLAMSYAWALGGARSGLIKATFAEETEEDLFGEQAVLCGGLVELVKAGFETLTEAGYPEELAYFECYHEMKMIVDLMYEKGIHFMNYSISNTAEYGEYYAGPLVINDKSREAMKYILKRIQDGSFAQEFVDDCNNGHKKLLEEREKINTHPIETTGERVRSMFSWLSKDED</sequence>
<dbReference type="PROSITE" id="PS51851">
    <property type="entry name" value="KARI_C"/>
    <property type="match status" value="1"/>
</dbReference>
<feature type="binding site" evidence="11">
    <location>
        <begin position="26"/>
        <end position="29"/>
    </location>
    <ligand>
        <name>NADP(+)</name>
        <dbReference type="ChEBI" id="CHEBI:58349"/>
    </ligand>
</feature>
<evidence type="ECO:0000256" key="1">
    <source>
        <dbReference type="ARBA" id="ARBA00004864"/>
    </source>
</evidence>
<dbReference type="Gene3D" id="3.40.50.720">
    <property type="entry name" value="NAD(P)-binding Rossmann-like Domain"/>
    <property type="match status" value="1"/>
</dbReference>
<evidence type="ECO:0000256" key="7">
    <source>
        <dbReference type="ARBA" id="ARBA00022857"/>
    </source>
</evidence>
<keyword evidence="7 11" id="KW-0521">NADP</keyword>
<dbReference type="InterPro" id="IPR014359">
    <property type="entry name" value="KARI_prok"/>
</dbReference>
<comment type="pathway">
    <text evidence="1 11">Amino-acid biosynthesis; L-valine biosynthesis; L-valine from pyruvate: step 2/4.</text>
</comment>
<dbReference type="UniPathway" id="UPA00049">
    <property type="reaction ID" value="UER00060"/>
</dbReference>
<dbReference type="Proteomes" id="UP000054078">
    <property type="component" value="Unassembled WGS sequence"/>
</dbReference>
<dbReference type="PANTHER" id="PTHR21371">
    <property type="entry name" value="KETOL-ACID REDUCTOISOMERASE, MITOCHONDRIAL"/>
    <property type="match status" value="1"/>
</dbReference>
<keyword evidence="6 11" id="KW-0460">Magnesium</keyword>
<dbReference type="GO" id="GO:0000287">
    <property type="term" value="F:magnesium ion binding"/>
    <property type="evidence" value="ECO:0007669"/>
    <property type="project" value="UniProtKB-UniRule"/>
</dbReference>
<evidence type="ECO:0000256" key="10">
    <source>
        <dbReference type="ARBA" id="ARBA00049021"/>
    </source>
</evidence>
<feature type="binding site" evidence="11">
    <location>
        <position position="52"/>
    </location>
    <ligand>
        <name>NADP(+)</name>
        <dbReference type="ChEBI" id="CHEBI:58349"/>
    </ligand>
</feature>
<dbReference type="InterPro" id="IPR000506">
    <property type="entry name" value="KARI_C"/>
</dbReference>
<comment type="caution">
    <text evidence="15">The sequence shown here is derived from an EMBL/GenBank/DDBJ whole genome shotgun (WGS) entry which is preliminary data.</text>
</comment>
<dbReference type="EMBL" id="LOJF01000010">
    <property type="protein sequence ID" value="KUH58005.1"/>
    <property type="molecule type" value="Genomic_DNA"/>
</dbReference>
<dbReference type="GO" id="GO:0009097">
    <property type="term" value="P:isoleucine biosynthetic process"/>
    <property type="evidence" value="ECO:0007669"/>
    <property type="project" value="UniProtKB-UniRule"/>
</dbReference>
<comment type="similarity">
    <text evidence="3 11 12">Belongs to the ketol-acid reductoisomerase family.</text>
</comment>
<dbReference type="HAMAP" id="MF_00435">
    <property type="entry name" value="IlvC"/>
    <property type="match status" value="1"/>
</dbReference>
<feature type="domain" description="KARI C-terminal knotted" evidence="14">
    <location>
        <begin position="184"/>
        <end position="329"/>
    </location>
</feature>
<proteinExistence type="inferred from homology"/>
<feature type="binding site" evidence="11 12">
    <location>
        <position position="228"/>
    </location>
    <ligand>
        <name>Mg(2+)</name>
        <dbReference type="ChEBI" id="CHEBI:18420"/>
        <label>2</label>
    </ligand>
</feature>
<comment type="function">
    <text evidence="11">Involved in the biosynthesis of branched-chain amino acids (BCAA). Catalyzes an alkyl-migration followed by a ketol-acid reduction of (S)-2-acetolactate (S2AL) to yield (R)-2,3-dihydroxy-isovalerate. In the isomerase reaction, S2AL is rearranged via a Mg-dependent methyl migration to produce 3-hydroxy-3-methyl-2-ketobutyrate (HMKB). In the reductase reaction, this 2-ketoacid undergoes a metal-dependent reduction by NADPH to yield (R)-2,3-dihydroxy-isovalerate.</text>
</comment>
<dbReference type="FunFam" id="3.40.50.720:FF:000023">
    <property type="entry name" value="Ketol-acid reductoisomerase (NADP(+))"/>
    <property type="match status" value="1"/>
</dbReference>
<dbReference type="NCBIfam" id="TIGR00465">
    <property type="entry name" value="ilvC"/>
    <property type="match status" value="1"/>
</dbReference>
<feature type="binding site" evidence="11 12">
    <location>
        <position position="192"/>
    </location>
    <ligand>
        <name>Mg(2+)</name>
        <dbReference type="ChEBI" id="CHEBI:18420"/>
        <label>1</label>
    </ligand>
</feature>
<dbReference type="NCBIfam" id="NF004017">
    <property type="entry name" value="PRK05479.1"/>
    <property type="match status" value="1"/>
</dbReference>
<feature type="binding site" evidence="11 12">
    <location>
        <position position="196"/>
    </location>
    <ligand>
        <name>Mg(2+)</name>
        <dbReference type="ChEBI" id="CHEBI:18420"/>
        <label>1</label>
    </ligand>
</feature>
<keyword evidence="16" id="KW-1185">Reference proteome</keyword>
<dbReference type="InterPro" id="IPR008927">
    <property type="entry name" value="6-PGluconate_DH-like_C_sf"/>
</dbReference>
<keyword evidence="15" id="KW-0413">Isomerase</keyword>
<feature type="binding site" evidence="11">
    <location>
        <position position="54"/>
    </location>
    <ligand>
        <name>NADP(+)</name>
        <dbReference type="ChEBI" id="CHEBI:58349"/>
    </ligand>
</feature>
<evidence type="ECO:0000256" key="11">
    <source>
        <dbReference type="HAMAP-Rule" id="MF_00435"/>
    </source>
</evidence>
<dbReference type="PANTHER" id="PTHR21371:SF1">
    <property type="entry name" value="KETOL-ACID REDUCTOISOMERASE, MITOCHONDRIAL"/>
    <property type="match status" value="1"/>
</dbReference>
<dbReference type="GO" id="GO:0004455">
    <property type="term" value="F:ketol-acid reductoisomerase activity"/>
    <property type="evidence" value="ECO:0007669"/>
    <property type="project" value="UniProtKB-UniRule"/>
</dbReference>
<protein>
    <recommendedName>
        <fullName evidence="11">Ketol-acid reductoisomerase (NADP(+))</fullName>
        <shortName evidence="11">KARI</shortName>
        <ecNumber evidence="11">1.1.1.86</ecNumber>
    </recommendedName>
    <alternativeName>
        <fullName evidence="11">Acetohydroxy-acid isomeroreductase</fullName>
        <shortName evidence="11">AHIR</shortName>
    </alternativeName>
    <alternativeName>
        <fullName evidence="11">Alpha-keto-beta-hydroxylacyl reductoisomerase</fullName>
    </alternativeName>
</protein>
<accession>A0A100YUM4</accession>
<dbReference type="InterPro" id="IPR036291">
    <property type="entry name" value="NAD(P)-bd_dom_sf"/>
</dbReference>
<dbReference type="SUPFAM" id="SSF51735">
    <property type="entry name" value="NAD(P)-binding Rossmann-fold domains"/>
    <property type="match status" value="1"/>
</dbReference>
<dbReference type="AlphaFoldDB" id="A0A100YUM4"/>
<evidence type="ECO:0000256" key="5">
    <source>
        <dbReference type="ARBA" id="ARBA00022723"/>
    </source>
</evidence>
<dbReference type="STRING" id="1299998.AUL39_07190"/>
<dbReference type="Pfam" id="PF01450">
    <property type="entry name" value="KARI_C"/>
    <property type="match status" value="1"/>
</dbReference>
<dbReference type="RefSeq" id="WP_032111191.1">
    <property type="nucleotide sequence ID" value="NZ_JAZHSO010000025.1"/>
</dbReference>
<evidence type="ECO:0000313" key="15">
    <source>
        <dbReference type="EMBL" id="KUH58005.1"/>
    </source>
</evidence>
<feature type="domain" description="KARI N-terminal Rossmann" evidence="13">
    <location>
        <begin position="3"/>
        <end position="183"/>
    </location>
</feature>
<evidence type="ECO:0000313" key="16">
    <source>
        <dbReference type="Proteomes" id="UP000054078"/>
    </source>
</evidence>
<dbReference type="GO" id="GO:0016853">
    <property type="term" value="F:isomerase activity"/>
    <property type="evidence" value="ECO:0007669"/>
    <property type="project" value="UniProtKB-KW"/>
</dbReference>
<dbReference type="SUPFAM" id="SSF48179">
    <property type="entry name" value="6-phosphogluconate dehydrogenase C-terminal domain-like"/>
    <property type="match status" value="1"/>
</dbReference>
<reference evidence="15 16" key="1">
    <citation type="submission" date="2015-12" db="EMBL/GenBank/DDBJ databases">
        <title>Draft Genome Sequence of Olsenella scatoligenes SK9K4T; a Producer of 3-Methylindole- (skatole) and 4-Methylphenol- (p-cresol) Isolated from Pig Feces.</title>
        <authorList>
            <person name="Li X."/>
            <person name="Borg B."/>
            <person name="Canibe N."/>
        </authorList>
    </citation>
    <scope>NUCLEOTIDE SEQUENCE [LARGE SCALE GENOMIC DNA]</scope>
    <source>
        <strain evidence="15 16">SK9K4</strain>
    </source>
</reference>
<dbReference type="EC" id="1.1.1.86" evidence="11"/>
<keyword evidence="8 11" id="KW-0560">Oxidoreductase</keyword>
<evidence type="ECO:0000256" key="4">
    <source>
        <dbReference type="ARBA" id="ARBA00022605"/>
    </source>
</evidence>
<comment type="caution">
    <text evidence="11">Lacks conserved residue(s) required for the propagation of feature annotation.</text>
</comment>
<dbReference type="GO" id="GO:0050661">
    <property type="term" value="F:NADP binding"/>
    <property type="evidence" value="ECO:0007669"/>
    <property type="project" value="InterPro"/>
</dbReference>
<evidence type="ECO:0000259" key="14">
    <source>
        <dbReference type="PROSITE" id="PS51851"/>
    </source>
</evidence>
<dbReference type="GO" id="GO:0005829">
    <property type="term" value="C:cytosol"/>
    <property type="evidence" value="ECO:0007669"/>
    <property type="project" value="TreeGrafter"/>
</dbReference>
<dbReference type="GO" id="GO:0009099">
    <property type="term" value="P:L-valine biosynthetic process"/>
    <property type="evidence" value="ECO:0007669"/>
    <property type="project" value="UniProtKB-UniRule"/>
</dbReference>
<dbReference type="UniPathway" id="UPA00047">
    <property type="reaction ID" value="UER00056"/>
</dbReference>
<dbReference type="PROSITE" id="PS51850">
    <property type="entry name" value="KARI_N"/>
    <property type="match status" value="1"/>
</dbReference>
<feature type="binding site" evidence="11 12">
    <location>
        <position position="232"/>
    </location>
    <ligand>
        <name>Mg(2+)</name>
        <dbReference type="ChEBI" id="CHEBI:18420"/>
        <label>2</label>
    </ligand>
</feature>
<dbReference type="OrthoDB" id="9804088at2"/>
<evidence type="ECO:0000259" key="13">
    <source>
        <dbReference type="PROSITE" id="PS51850"/>
    </source>
</evidence>
<dbReference type="PIRSF" id="PIRSF000116">
    <property type="entry name" value="IlvC_gammaproteo"/>
    <property type="match status" value="1"/>
</dbReference>
<feature type="binding site" evidence="11">
    <location>
        <position position="135"/>
    </location>
    <ligand>
        <name>NADP(+)</name>
        <dbReference type="ChEBI" id="CHEBI:58349"/>
    </ligand>
</feature>
<dbReference type="Pfam" id="PF07991">
    <property type="entry name" value="KARI_N"/>
    <property type="match status" value="1"/>
</dbReference>
<comment type="cofactor">
    <cofactor evidence="11">
        <name>Mg(2+)</name>
        <dbReference type="ChEBI" id="CHEBI:18420"/>
    </cofactor>
    <text evidence="11">Binds 2 magnesium ions per subunit.</text>
</comment>
<keyword evidence="5 11" id="KW-0479">Metal-binding</keyword>
<comment type="catalytic activity">
    <reaction evidence="10 11">
        <text>(2R)-2,3-dihydroxy-3-methylbutanoate + NADP(+) = (2S)-2-acetolactate + NADPH + H(+)</text>
        <dbReference type="Rhea" id="RHEA:22068"/>
        <dbReference type="ChEBI" id="CHEBI:15378"/>
        <dbReference type="ChEBI" id="CHEBI:49072"/>
        <dbReference type="ChEBI" id="CHEBI:57783"/>
        <dbReference type="ChEBI" id="CHEBI:58349"/>
        <dbReference type="ChEBI" id="CHEBI:58476"/>
        <dbReference type="EC" id="1.1.1.86"/>
    </reaction>
</comment>
<feature type="active site" evidence="11">
    <location>
        <position position="109"/>
    </location>
</feature>
<feature type="binding site" evidence="11 12">
    <location>
        <position position="192"/>
    </location>
    <ligand>
        <name>Mg(2+)</name>
        <dbReference type="ChEBI" id="CHEBI:18420"/>
        <label>2</label>
    </ligand>
</feature>
<dbReference type="InterPro" id="IPR013116">
    <property type="entry name" value="KARI_N"/>
</dbReference>
<comment type="catalytic activity">
    <reaction evidence="11">
        <text>(2R,3R)-2,3-dihydroxy-3-methylpentanoate + NADP(+) = (S)-2-ethyl-2-hydroxy-3-oxobutanoate + NADPH + H(+)</text>
        <dbReference type="Rhea" id="RHEA:13493"/>
        <dbReference type="ChEBI" id="CHEBI:15378"/>
        <dbReference type="ChEBI" id="CHEBI:49256"/>
        <dbReference type="ChEBI" id="CHEBI:49258"/>
        <dbReference type="ChEBI" id="CHEBI:57783"/>
        <dbReference type="ChEBI" id="CHEBI:58349"/>
        <dbReference type="EC" id="1.1.1.86"/>
    </reaction>
</comment>
<evidence type="ECO:0000256" key="12">
    <source>
        <dbReference type="PROSITE-ProRule" id="PRU01198"/>
    </source>
</evidence>
<evidence type="ECO:0000256" key="3">
    <source>
        <dbReference type="ARBA" id="ARBA00010318"/>
    </source>
</evidence>
<feature type="binding site" evidence="11 12">
    <location>
        <position position="253"/>
    </location>
    <ligand>
        <name>substrate</name>
    </ligand>
</feature>
<dbReference type="Gene3D" id="6.10.240.10">
    <property type="match status" value="1"/>
</dbReference>
<feature type="binding site" evidence="11">
    <location>
        <position position="49"/>
    </location>
    <ligand>
        <name>NADP(+)</name>
        <dbReference type="ChEBI" id="CHEBI:58349"/>
    </ligand>
</feature>